<dbReference type="Proteomes" id="UP000730481">
    <property type="component" value="Unassembled WGS sequence"/>
</dbReference>
<comment type="caution">
    <text evidence="2">The sequence shown here is derived from an EMBL/GenBank/DDBJ whole genome shotgun (WGS) entry which is preliminary data.</text>
</comment>
<evidence type="ECO:0000313" key="3">
    <source>
        <dbReference type="Proteomes" id="UP000730481"/>
    </source>
</evidence>
<keyword evidence="3" id="KW-1185">Reference proteome</keyword>
<name>A0A9P5DRL9_9HYPO</name>
<dbReference type="OrthoDB" id="3231004at2759"/>
<gene>
    <name evidence="2" type="ORF">FBEOM_11204</name>
</gene>
<proteinExistence type="predicted"/>
<accession>A0A9P5DRL9</accession>
<evidence type="ECO:0000313" key="2">
    <source>
        <dbReference type="EMBL" id="KAF4334947.1"/>
    </source>
</evidence>
<protein>
    <submittedName>
        <fullName evidence="2">Uncharacterized protein</fullName>
    </submittedName>
</protein>
<reference evidence="2" key="1">
    <citation type="journal article" date="2017" name="Mycologia">
        <title>Fusarium algeriense, sp. nov., a novel toxigenic crown rot pathogen of durum wheat from Algeria is nested in the Fusarium burgessii species complex.</title>
        <authorList>
            <person name="Laraba I."/>
            <person name="Keddad A."/>
            <person name="Boureghda H."/>
            <person name="Abdallah N."/>
            <person name="Vaughan M.M."/>
            <person name="Proctor R.H."/>
            <person name="Busman M."/>
            <person name="O'Donnell K."/>
        </authorList>
    </citation>
    <scope>NUCLEOTIDE SEQUENCE</scope>
    <source>
        <strain evidence="2">NRRL 25174</strain>
    </source>
</reference>
<evidence type="ECO:0000256" key="1">
    <source>
        <dbReference type="SAM" id="MobiDB-lite"/>
    </source>
</evidence>
<dbReference type="EMBL" id="PVQB02000611">
    <property type="protein sequence ID" value="KAF4334947.1"/>
    <property type="molecule type" value="Genomic_DNA"/>
</dbReference>
<sequence>MALLAPYNDSMKLGSGFNSFTQELCLDGAVTREDTGKLTDDAPEVEQLPVQISQQVTYKTSIIDKVSDVFDTLNINAAFTIKFGKGNVEGGADFLNVSKIKNADLTFMVSCKVINQITMDQTLTRFSPIQGLKPADFPRVYGDSFISGFQEGGEFTAIISVRAKDRSQANTMKADTSVSFTLEKPAKEESGTGGDVDLSIHKIKRDILTENETTISVAWTGGGQHLKNPEDDWTFDTMRAVALKFPDAVAKCPMKTNAVLTKYTSLKSFHTLSVQFNPLSYENARVYTAALRDAFLDYQNIAKSLSVLALDVNAGTHKLIARGDKVEKNFAKETLKASNPNLLQNFLNETQAESMEKTVNDKSNAPPEETAKEIEEPVPVSVPPPEEGGGVGDPDEPTSTSSDVTPEEDGSAAILAAEDPPKAVNPLVIDKPYPPTIYGLESARMQCRFMMNRIISEVDKVANYPEIATDETRPLPYMSPFLFNLLLPTACPQVSQPIV</sequence>
<feature type="region of interest" description="Disordered" evidence="1">
    <location>
        <begin position="353"/>
        <end position="409"/>
    </location>
</feature>
<dbReference type="AlphaFoldDB" id="A0A9P5DRL9"/>
<organism evidence="2 3">
    <name type="scientific">Fusarium beomiforme</name>
    <dbReference type="NCBI Taxonomy" id="44412"/>
    <lineage>
        <taxon>Eukaryota</taxon>
        <taxon>Fungi</taxon>
        <taxon>Dikarya</taxon>
        <taxon>Ascomycota</taxon>
        <taxon>Pezizomycotina</taxon>
        <taxon>Sordariomycetes</taxon>
        <taxon>Hypocreomycetidae</taxon>
        <taxon>Hypocreales</taxon>
        <taxon>Nectriaceae</taxon>
        <taxon>Fusarium</taxon>
        <taxon>Fusarium burgessii species complex</taxon>
    </lineage>
</organism>
<reference evidence="2" key="2">
    <citation type="submission" date="2020-02" db="EMBL/GenBank/DDBJ databases">
        <title>Identification and distribution of gene clusters putatively required for synthesis of sphingolipid metabolism inhibitors in phylogenetically diverse species of the filamentous fungus Fusarium.</title>
        <authorList>
            <person name="Kim H.-S."/>
            <person name="Busman M."/>
            <person name="Brown D.W."/>
            <person name="Divon H."/>
            <person name="Uhlig S."/>
            <person name="Proctor R.H."/>
        </authorList>
    </citation>
    <scope>NUCLEOTIDE SEQUENCE</scope>
    <source>
        <strain evidence="2">NRRL 25174</strain>
    </source>
</reference>